<feature type="region of interest" description="Disordered" evidence="5">
    <location>
        <begin position="199"/>
        <end position="253"/>
    </location>
</feature>
<protein>
    <submittedName>
        <fullName evidence="7">DUF3438 family protein</fullName>
    </submittedName>
</protein>
<dbReference type="GO" id="GO:0009306">
    <property type="term" value="P:protein secretion"/>
    <property type="evidence" value="ECO:0007669"/>
    <property type="project" value="InterPro"/>
</dbReference>
<evidence type="ECO:0000259" key="6">
    <source>
        <dbReference type="Pfam" id="PF00263"/>
    </source>
</evidence>
<comment type="subcellular location">
    <subcellularLocation>
        <location evidence="1">Membrane</location>
    </subcellularLocation>
</comment>
<feature type="domain" description="Type II/III secretion system secretin-like" evidence="6">
    <location>
        <begin position="410"/>
        <end position="589"/>
    </location>
</feature>
<dbReference type="EMBL" id="CP048685">
    <property type="protein sequence ID" value="QPJ62484.1"/>
    <property type="molecule type" value="Genomic_DNA"/>
</dbReference>
<dbReference type="Pfam" id="PF11920">
    <property type="entry name" value="DUF3438"/>
    <property type="match status" value="1"/>
</dbReference>
<proteinExistence type="inferred from homology"/>
<dbReference type="InterPro" id="IPR001775">
    <property type="entry name" value="GspD/PilQ"/>
</dbReference>
<name>A0A7T0BX13_9BACT</name>
<dbReference type="Gene3D" id="3.30.1370.130">
    <property type="match status" value="1"/>
</dbReference>
<evidence type="ECO:0000256" key="4">
    <source>
        <dbReference type="RuleBase" id="RU004003"/>
    </source>
</evidence>
<evidence type="ECO:0000256" key="5">
    <source>
        <dbReference type="SAM" id="MobiDB-lite"/>
    </source>
</evidence>
<keyword evidence="2" id="KW-0732">Signal</keyword>
<feature type="compositionally biased region" description="Low complexity" evidence="5">
    <location>
        <begin position="207"/>
        <end position="219"/>
    </location>
</feature>
<evidence type="ECO:0000256" key="1">
    <source>
        <dbReference type="ARBA" id="ARBA00004370"/>
    </source>
</evidence>
<comment type="similarity">
    <text evidence="4">Belongs to the bacterial secretin family.</text>
</comment>
<dbReference type="Proteomes" id="UP000594688">
    <property type="component" value="Chromosome"/>
</dbReference>
<dbReference type="PANTHER" id="PTHR30332:SF24">
    <property type="entry name" value="SECRETIN GSPD-RELATED"/>
    <property type="match status" value="1"/>
</dbReference>
<sequence length="775" mass="83924">MNQNNSEPRISFSTIVLSILALALTLIPVSIVLAEDNKEDLPIADLEFKKALVQDAFRIISETTDVNIVVTAGAGEKLVTVYLKNTTVKKAIDSICRTSGLWYRFNEKTGTFIVMTTDEYREDIIVFREDIIRVFTLRFQNVTAAARIVQDIYNNRIQYSQTIDIDPFQLNTGAGIGGAGAGGGQGGLGGGFGSQSGGFGNSGGRFGSNRGSSGINRSGTRGGSNRGSFLSGGFGGGSGTGISRDERELGTSVDLSPERLRALDLARKGGSRISEEEISALVSRDKAIIYLSTNHLHNQLLVRTTDKEAMEHIAKLIKDLDKPVPQVLLEMKILDVTIGDGFRSILDLSYSGAGTANGPPTTAPRNPLSPGTAGAAPKVSLGLGNFLLAPGNTGVFQVMSNQILTRLQLLETQNKINVLATPMLLASNNTPARLFIGEERVLVTGVNSDVLATQGGGGVVTITPETETRDIGNTLLIVPSVNSDRTVTLRIQQDSSTVSPNAARVPVSGASGVQEVSVDTVDTANIQATVIARDGLTAAVGGMIRTTSSDSEERVPILSSIPVLGQLFRRDVRDYRRSELVLLITPHVFKTPEEAQENTIERVDDLVQKPNALQKYLKSKKTIPDRPDLERPRWPAMEFFKGWGDLPETATDSTHEFIALTRFAVKAMDNPDLELPEGILPVDDLSIGESSGLFQDKSVSTKIVRAWKGFGYRIYAVRLKNMTREKYQIDQKQFSGDWRAVTLEYKVLAPKGEEGDTALSYLIASDTFEVARREN</sequence>
<dbReference type="AlphaFoldDB" id="A0A7T0BX13"/>
<gene>
    <name evidence="7" type="ORF">G3M70_11630</name>
</gene>
<dbReference type="InterPro" id="IPR004846">
    <property type="entry name" value="T2SS/T3SS_dom"/>
</dbReference>
<dbReference type="PRINTS" id="PR00811">
    <property type="entry name" value="BCTERIALGSPD"/>
</dbReference>
<keyword evidence="3" id="KW-0472">Membrane</keyword>
<evidence type="ECO:0000256" key="3">
    <source>
        <dbReference type="ARBA" id="ARBA00023136"/>
    </source>
</evidence>
<reference evidence="7 8" key="1">
    <citation type="submission" date="2020-02" db="EMBL/GenBank/DDBJ databases">
        <title>Genomic and physiological characterization of two novel Nitrospinaceae genera.</title>
        <authorList>
            <person name="Mueller A.J."/>
            <person name="Jung M.-Y."/>
            <person name="Strachan C.R."/>
            <person name="Herbold C.W."/>
            <person name="Kirkegaard R.H."/>
            <person name="Daims H."/>
        </authorList>
    </citation>
    <scope>NUCLEOTIDE SEQUENCE [LARGE SCALE GENOMIC DNA]</scope>
    <source>
        <strain evidence="7">EB</strain>
    </source>
</reference>
<evidence type="ECO:0000256" key="2">
    <source>
        <dbReference type="ARBA" id="ARBA00022729"/>
    </source>
</evidence>
<organism evidence="7 8">
    <name type="scientific">Candidatus Nitronauta litoralis</name>
    <dbReference type="NCBI Taxonomy" id="2705533"/>
    <lineage>
        <taxon>Bacteria</taxon>
        <taxon>Pseudomonadati</taxon>
        <taxon>Nitrospinota/Tectimicrobiota group</taxon>
        <taxon>Nitrospinota</taxon>
        <taxon>Nitrospinia</taxon>
        <taxon>Nitrospinales</taxon>
        <taxon>Nitrospinaceae</taxon>
        <taxon>Candidatus Nitronauta</taxon>
    </lineage>
</organism>
<dbReference type="KEGG" id="nli:G3M70_11630"/>
<evidence type="ECO:0000313" key="8">
    <source>
        <dbReference type="Proteomes" id="UP000594688"/>
    </source>
</evidence>
<dbReference type="InterPro" id="IPR050810">
    <property type="entry name" value="Bact_Secretion_Sys_Channel"/>
</dbReference>
<dbReference type="Pfam" id="PF00263">
    <property type="entry name" value="Secretin"/>
    <property type="match status" value="1"/>
</dbReference>
<dbReference type="PANTHER" id="PTHR30332">
    <property type="entry name" value="PROBABLE GENERAL SECRETION PATHWAY PROTEIN D"/>
    <property type="match status" value="1"/>
</dbReference>
<dbReference type="InterPro" id="IPR021844">
    <property type="entry name" value="Integr_conj_element_PFL4704"/>
</dbReference>
<dbReference type="GO" id="GO:0015627">
    <property type="term" value="C:type II protein secretion system complex"/>
    <property type="evidence" value="ECO:0007669"/>
    <property type="project" value="TreeGrafter"/>
</dbReference>
<evidence type="ECO:0000313" key="7">
    <source>
        <dbReference type="EMBL" id="QPJ62484.1"/>
    </source>
</evidence>
<feature type="compositionally biased region" description="Gly residues" evidence="5">
    <location>
        <begin position="220"/>
        <end position="240"/>
    </location>
</feature>
<dbReference type="GO" id="GO:0016020">
    <property type="term" value="C:membrane"/>
    <property type="evidence" value="ECO:0007669"/>
    <property type="project" value="UniProtKB-SubCell"/>
</dbReference>
<accession>A0A7T0BX13</accession>